<protein>
    <submittedName>
        <fullName evidence="1">Uncharacterized protein</fullName>
    </submittedName>
</protein>
<accession>A0ACC0BZE2</accession>
<organism evidence="1 2">
    <name type="scientific">Catharanthus roseus</name>
    <name type="common">Madagascar periwinkle</name>
    <name type="synonym">Vinca rosea</name>
    <dbReference type="NCBI Taxonomy" id="4058"/>
    <lineage>
        <taxon>Eukaryota</taxon>
        <taxon>Viridiplantae</taxon>
        <taxon>Streptophyta</taxon>
        <taxon>Embryophyta</taxon>
        <taxon>Tracheophyta</taxon>
        <taxon>Spermatophyta</taxon>
        <taxon>Magnoliopsida</taxon>
        <taxon>eudicotyledons</taxon>
        <taxon>Gunneridae</taxon>
        <taxon>Pentapetalae</taxon>
        <taxon>asterids</taxon>
        <taxon>lamiids</taxon>
        <taxon>Gentianales</taxon>
        <taxon>Apocynaceae</taxon>
        <taxon>Rauvolfioideae</taxon>
        <taxon>Vinceae</taxon>
        <taxon>Catharanthinae</taxon>
        <taxon>Catharanthus</taxon>
    </lineage>
</organism>
<dbReference type="EMBL" id="CM044702">
    <property type="protein sequence ID" value="KAI5678035.1"/>
    <property type="molecule type" value="Genomic_DNA"/>
</dbReference>
<evidence type="ECO:0000313" key="1">
    <source>
        <dbReference type="EMBL" id="KAI5678035.1"/>
    </source>
</evidence>
<reference evidence="2" key="1">
    <citation type="journal article" date="2023" name="Nat. Plants">
        <title>Single-cell RNA sequencing provides a high-resolution roadmap for understanding the multicellular compartmentation of specialized metabolism.</title>
        <authorList>
            <person name="Sun S."/>
            <person name="Shen X."/>
            <person name="Li Y."/>
            <person name="Li Y."/>
            <person name="Wang S."/>
            <person name="Li R."/>
            <person name="Zhang H."/>
            <person name="Shen G."/>
            <person name="Guo B."/>
            <person name="Wei J."/>
            <person name="Xu J."/>
            <person name="St-Pierre B."/>
            <person name="Chen S."/>
            <person name="Sun C."/>
        </authorList>
    </citation>
    <scope>NUCLEOTIDE SEQUENCE [LARGE SCALE GENOMIC DNA]</scope>
</reference>
<sequence>MQPQQPSPAPPQTAVVPPGTPSDQTVEAPPKQVALAMDRLANAGRLIADIRIGADRLLEALFVTASQPHKQSSKSLQLILKEEASMRQHLQNLRTIGRQLEDSGVLNDSLRSRSNSWGLHMPLVCPDGAVVAYAWKRQLAGQAGASAVDRTRLALKAFTDQKRRFFPHLDDSSSAEPSKKKQCGPQLSEELGDQKTVSDILMLLGKEVPKVKTFTYQRLDWMKRASVLPSESPVESSKDLGFGNKLRPGSTSNVSVDKVSVIELLAPSIFRAIISLHPAGSTDPDAVAFFSPDEGGSYVHSRGFSVHHVFKHITEHASMALQYFIGTNAETALYSLLHWICSYETLFTKVCSKCGRLLSIDKESGLVLPPVNRPYRNFAAGKLCSEAGRDQTTDQTFHVGCFSEEA</sequence>
<keyword evidence="2" id="KW-1185">Reference proteome</keyword>
<proteinExistence type="predicted"/>
<name>A0ACC0BZE2_CATRO</name>
<gene>
    <name evidence="1" type="ORF">M9H77_08985</name>
</gene>
<dbReference type="Proteomes" id="UP001060085">
    <property type="component" value="Linkage Group LG02"/>
</dbReference>
<comment type="caution">
    <text evidence="1">The sequence shown here is derived from an EMBL/GenBank/DDBJ whole genome shotgun (WGS) entry which is preliminary data.</text>
</comment>
<evidence type="ECO:0000313" key="2">
    <source>
        <dbReference type="Proteomes" id="UP001060085"/>
    </source>
</evidence>